<feature type="compositionally biased region" description="Basic and acidic residues" evidence="1">
    <location>
        <begin position="225"/>
        <end position="237"/>
    </location>
</feature>
<feature type="region of interest" description="Disordered" evidence="1">
    <location>
        <begin position="21"/>
        <end position="130"/>
    </location>
</feature>
<reference evidence="2" key="1">
    <citation type="journal article" date="2004" name="Nature">
        <title>Genome duplication in the teleost fish Tetraodon nigroviridis reveals the early vertebrate proto-karyotype.</title>
        <authorList>
            <person name="Jaillon O."/>
            <person name="Aury J.-M."/>
            <person name="Brunet F."/>
            <person name="Petit J.-L."/>
            <person name="Stange-Thomann N."/>
            <person name="Mauceli E."/>
            <person name="Bouneau L."/>
            <person name="Fischer C."/>
            <person name="Ozouf-Costaz C."/>
            <person name="Bernot A."/>
            <person name="Nicaud S."/>
            <person name="Jaffe D."/>
            <person name="Fisher S."/>
            <person name="Lutfalla G."/>
            <person name="Dossat C."/>
            <person name="Segurens B."/>
            <person name="Dasilva C."/>
            <person name="Salanoubat M."/>
            <person name="Levy M."/>
            <person name="Boudet N."/>
            <person name="Castellano S."/>
            <person name="Anthouard V."/>
            <person name="Jubin C."/>
            <person name="Castelli V."/>
            <person name="Katinka M."/>
            <person name="Vacherie B."/>
            <person name="Biemont C."/>
            <person name="Skalli Z."/>
            <person name="Cattolico L."/>
            <person name="Poulain J."/>
            <person name="De Berardinis V."/>
            <person name="Cruaud C."/>
            <person name="Duprat S."/>
            <person name="Brottier P."/>
            <person name="Coutanceau J.-P."/>
            <person name="Gouzy J."/>
            <person name="Parra G."/>
            <person name="Lardier G."/>
            <person name="Chapple C."/>
            <person name="McKernan K.J."/>
            <person name="McEwan P."/>
            <person name="Bosak S."/>
            <person name="Kellis M."/>
            <person name="Volff J.-N."/>
            <person name="Guigo R."/>
            <person name="Zody M.C."/>
            <person name="Mesirov J."/>
            <person name="Lindblad-Toh K."/>
            <person name="Birren B."/>
            <person name="Nusbaum C."/>
            <person name="Kahn D."/>
            <person name="Robinson-Rechavi M."/>
            <person name="Laudet V."/>
            <person name="Schachter V."/>
            <person name="Quetier F."/>
            <person name="Saurin W."/>
            <person name="Scarpelli C."/>
            <person name="Wincker P."/>
            <person name="Lander E.S."/>
            <person name="Weissenbach J."/>
            <person name="Roest Crollius H."/>
        </authorList>
    </citation>
    <scope>NUCLEOTIDE SEQUENCE [LARGE SCALE GENOMIC DNA]</scope>
</reference>
<gene>
    <name evidence="2" type="ORF">GSTENG00013403001</name>
</gene>
<feature type="region of interest" description="Disordered" evidence="1">
    <location>
        <begin position="204"/>
        <end position="237"/>
    </location>
</feature>
<evidence type="ECO:0000256" key="1">
    <source>
        <dbReference type="SAM" id="MobiDB-lite"/>
    </source>
</evidence>
<organism evidence="2">
    <name type="scientific">Tetraodon nigroviridis</name>
    <name type="common">Spotted green pufferfish</name>
    <name type="synonym">Chelonodon nigroviridis</name>
    <dbReference type="NCBI Taxonomy" id="99883"/>
    <lineage>
        <taxon>Eukaryota</taxon>
        <taxon>Metazoa</taxon>
        <taxon>Chordata</taxon>
        <taxon>Craniata</taxon>
        <taxon>Vertebrata</taxon>
        <taxon>Euteleostomi</taxon>
        <taxon>Actinopterygii</taxon>
        <taxon>Neopterygii</taxon>
        <taxon>Teleostei</taxon>
        <taxon>Neoteleostei</taxon>
        <taxon>Acanthomorphata</taxon>
        <taxon>Eupercaria</taxon>
        <taxon>Tetraodontiformes</taxon>
        <taxon>Tetradontoidea</taxon>
        <taxon>Tetraodontidae</taxon>
        <taxon>Tetraodon</taxon>
    </lineage>
</organism>
<dbReference type="KEGG" id="tng:GSTEN00013403G001"/>
<reference evidence="2" key="2">
    <citation type="submission" date="2004-02" db="EMBL/GenBank/DDBJ databases">
        <authorList>
            <consortium name="Genoscope"/>
            <consortium name="Whitehead Institute Centre for Genome Research"/>
        </authorList>
    </citation>
    <scope>NUCLEOTIDE SEQUENCE</scope>
</reference>
<name>Q4SSJ1_TETNG</name>
<protein>
    <submittedName>
        <fullName evidence="2">(spotted green pufferfish) hypothetical protein</fullName>
    </submittedName>
</protein>
<accession>Q4SSJ1</accession>
<proteinExistence type="predicted"/>
<dbReference type="EMBL" id="CAAE01014367">
    <property type="protein sequence ID" value="CAF96391.1"/>
    <property type="molecule type" value="Genomic_DNA"/>
</dbReference>
<feature type="region of interest" description="Disordered" evidence="1">
    <location>
        <begin position="143"/>
        <end position="173"/>
    </location>
</feature>
<sequence>MPGSPCWCPCHSDVAVGVPLSAAPGGRRTPDGRWRRGGLGRGWCRGPAAGPGGAGAPRDAAGGGGRGTGGRWPPLLHLAGSLRGGDRTWSPKGPSEEEAAQAEQQRLQGGEAGDEGPGPGPGLRLGRDRPLQVLRGLLPVLQDQLRPGPEGAGGQRLAAPPHRPQSQQPPVLPARPLRAGLLHGRSDHLEDHPVAVGRQLHVHGLKKPTTDTRDQETGTAVPSDRTGRGPEAQRRLRGGRWDACRRPLARIPVACFRFEKVEVWARNEKPEGPVVRGPVWDPLLTRAVFTHERDQTWVRAEGRDPTLTRTSGGQRTDAAFRWIQTRKTEKDFYSSSQRSSSLFSHKNRHYSIKPTFR</sequence>
<comment type="caution">
    <text evidence="2">The sequence shown here is derived from an EMBL/GenBank/DDBJ whole genome shotgun (WGS) entry which is preliminary data.</text>
</comment>
<evidence type="ECO:0000313" key="2">
    <source>
        <dbReference type="EMBL" id="CAF96391.1"/>
    </source>
</evidence>
<dbReference type="AlphaFoldDB" id="Q4SSJ1"/>
<feature type="compositionally biased region" description="Gly residues" evidence="1">
    <location>
        <begin position="37"/>
        <end position="70"/>
    </location>
</feature>